<evidence type="ECO:0000259" key="2">
    <source>
        <dbReference type="Pfam" id="PF03108"/>
    </source>
</evidence>
<evidence type="ECO:0008006" key="6">
    <source>
        <dbReference type="Google" id="ProtNLM"/>
    </source>
</evidence>
<dbReference type="InterPro" id="IPR018289">
    <property type="entry name" value="MULE_transposase_dom"/>
</dbReference>
<keyword evidence="5" id="KW-1185">Reference proteome</keyword>
<feature type="domain" description="MULE transposase" evidence="3">
    <location>
        <begin position="352"/>
        <end position="446"/>
    </location>
</feature>
<dbReference type="AlphaFoldDB" id="A0AAE0E9G6"/>
<dbReference type="EMBL" id="JANJYJ010000004">
    <property type="protein sequence ID" value="KAK3219502.1"/>
    <property type="molecule type" value="Genomic_DNA"/>
</dbReference>
<dbReference type="Pfam" id="PF10551">
    <property type="entry name" value="MULE"/>
    <property type="match status" value="1"/>
</dbReference>
<dbReference type="PANTHER" id="PTHR31973">
    <property type="entry name" value="POLYPROTEIN, PUTATIVE-RELATED"/>
    <property type="match status" value="1"/>
</dbReference>
<organism evidence="4 5">
    <name type="scientific">Dipteronia sinensis</name>
    <dbReference type="NCBI Taxonomy" id="43782"/>
    <lineage>
        <taxon>Eukaryota</taxon>
        <taxon>Viridiplantae</taxon>
        <taxon>Streptophyta</taxon>
        <taxon>Embryophyta</taxon>
        <taxon>Tracheophyta</taxon>
        <taxon>Spermatophyta</taxon>
        <taxon>Magnoliopsida</taxon>
        <taxon>eudicotyledons</taxon>
        <taxon>Gunneridae</taxon>
        <taxon>Pentapetalae</taxon>
        <taxon>rosids</taxon>
        <taxon>malvids</taxon>
        <taxon>Sapindales</taxon>
        <taxon>Sapindaceae</taxon>
        <taxon>Hippocastanoideae</taxon>
        <taxon>Acereae</taxon>
        <taxon>Dipteronia</taxon>
    </lineage>
</organism>
<protein>
    <recommendedName>
        <fullName evidence="6">Transposase</fullName>
    </recommendedName>
</protein>
<evidence type="ECO:0000256" key="1">
    <source>
        <dbReference type="SAM" id="MobiDB-lite"/>
    </source>
</evidence>
<feature type="compositionally biased region" description="Acidic residues" evidence="1">
    <location>
        <begin position="76"/>
        <end position="94"/>
    </location>
</feature>
<dbReference type="PANTHER" id="PTHR31973:SF195">
    <property type="entry name" value="MUDR FAMILY TRANSPOSASE"/>
    <property type="match status" value="1"/>
</dbReference>
<gene>
    <name evidence="4" type="ORF">Dsin_013472</name>
</gene>
<comment type="caution">
    <text evidence="4">The sequence shown here is derived from an EMBL/GenBank/DDBJ whole genome shotgun (WGS) entry which is preliminary data.</text>
</comment>
<evidence type="ECO:0000313" key="4">
    <source>
        <dbReference type="EMBL" id="KAK3219502.1"/>
    </source>
</evidence>
<name>A0AAE0E9G6_9ROSI</name>
<evidence type="ECO:0000259" key="3">
    <source>
        <dbReference type="Pfam" id="PF10551"/>
    </source>
</evidence>
<accession>A0AAE0E9G6</accession>
<feature type="domain" description="Transposase MuDR plant" evidence="2">
    <location>
        <begin position="153"/>
        <end position="208"/>
    </location>
</feature>
<dbReference type="Proteomes" id="UP001281410">
    <property type="component" value="Unassembled WGS sequence"/>
</dbReference>
<feature type="compositionally biased region" description="Polar residues" evidence="1">
    <location>
        <begin position="110"/>
        <end position="123"/>
    </location>
</feature>
<feature type="compositionally biased region" description="Polar residues" evidence="1">
    <location>
        <begin position="38"/>
        <end position="55"/>
    </location>
</feature>
<evidence type="ECO:0000313" key="5">
    <source>
        <dbReference type="Proteomes" id="UP001281410"/>
    </source>
</evidence>
<dbReference type="InterPro" id="IPR004332">
    <property type="entry name" value="Transposase_MuDR"/>
</dbReference>
<feature type="region of interest" description="Disordered" evidence="1">
    <location>
        <begin position="37"/>
        <end position="124"/>
    </location>
</feature>
<dbReference type="Pfam" id="PF03108">
    <property type="entry name" value="DBD_Tnp_Mut"/>
    <property type="match status" value="1"/>
</dbReference>
<proteinExistence type="predicted"/>
<sequence length="460" mass="52583">MSDSDVSCLLCHNRSLSLWTEIKVEVVERSVPPKATENVFQTPMKSRNTTNQSCIASACKPSDQRTPASTTKHTEDEVDDSDSLDTSDTEDESSSDGHASTDCREVETNGVPNSSTPSTTTRWTIPGSELYSIQPIRSKELFQDNGDFSEIYNGQMFKDKKTLKGVLGFNALQKRFDYRVRRSNHTRFVAICKKRDCQWVFRAGKSRNGTYWNVKSIDFEHTCGDNGNYHVDFHLGREVEKWDVLEWQLFARKFVDPGRNIRPKDIMTDMKDKHGINFTYNKAYRSKDHALHSVFGDPWESFKTLPAYFHMLEKSNPRTKTKIETDRKNRFKYGFMVLRACIEGFNTIIRPVIAVDTTHLKSKTRGVLLVAVCKDGNEMIYPLAFGFANSECSKSWTWFLKQLHDVILHPELVIIVSDRHTGISNGMRAIFPNGAHGVCAYHLAKNLKQHCKKLGDVVYH</sequence>
<reference evidence="4" key="1">
    <citation type="journal article" date="2023" name="Plant J.">
        <title>Genome sequences and population genomics provide insights into the demographic history, inbreeding, and mutation load of two 'living fossil' tree species of Dipteronia.</title>
        <authorList>
            <person name="Feng Y."/>
            <person name="Comes H.P."/>
            <person name="Chen J."/>
            <person name="Zhu S."/>
            <person name="Lu R."/>
            <person name="Zhang X."/>
            <person name="Li P."/>
            <person name="Qiu J."/>
            <person name="Olsen K.M."/>
            <person name="Qiu Y."/>
        </authorList>
    </citation>
    <scope>NUCLEOTIDE SEQUENCE</scope>
    <source>
        <strain evidence="4">NBL</strain>
    </source>
</reference>